<protein>
    <submittedName>
        <fullName evidence="2">Carboxymuconolactone decarboxylase</fullName>
    </submittedName>
</protein>
<dbReference type="PANTHER" id="PTHR33570:SF10">
    <property type="entry name" value="GAMMA-CARBOXYMUCONOLACTONE DECARBOXYLASE"/>
    <property type="match status" value="1"/>
</dbReference>
<dbReference type="InterPro" id="IPR052512">
    <property type="entry name" value="4CMD/NDH-1_regulator"/>
</dbReference>
<dbReference type="EMBL" id="QJVJ01000015">
    <property type="protein sequence ID" value="PYI51010.1"/>
    <property type="molecule type" value="Genomic_DNA"/>
</dbReference>
<dbReference type="PANTHER" id="PTHR33570">
    <property type="entry name" value="4-CARBOXYMUCONOLACTONE DECARBOXYLASE FAMILY PROTEIN"/>
    <property type="match status" value="1"/>
</dbReference>
<evidence type="ECO:0000313" key="2">
    <source>
        <dbReference type="EMBL" id="PYI51010.1"/>
    </source>
</evidence>
<organism evidence="2 3">
    <name type="scientific">Paenibacillus flagellatus</name>
    <dbReference type="NCBI Taxonomy" id="2211139"/>
    <lineage>
        <taxon>Bacteria</taxon>
        <taxon>Bacillati</taxon>
        <taxon>Bacillota</taxon>
        <taxon>Bacilli</taxon>
        <taxon>Bacillales</taxon>
        <taxon>Paenibacillaceae</taxon>
        <taxon>Paenibacillus</taxon>
    </lineage>
</organism>
<dbReference type="GO" id="GO:0051920">
    <property type="term" value="F:peroxiredoxin activity"/>
    <property type="evidence" value="ECO:0007669"/>
    <property type="project" value="InterPro"/>
</dbReference>
<dbReference type="InterPro" id="IPR029032">
    <property type="entry name" value="AhpD-like"/>
</dbReference>
<dbReference type="InterPro" id="IPR003779">
    <property type="entry name" value="CMD-like"/>
</dbReference>
<keyword evidence="3" id="KW-1185">Reference proteome</keyword>
<feature type="domain" description="Carboxymuconolactone decarboxylase-like" evidence="1">
    <location>
        <begin position="179"/>
        <end position="263"/>
    </location>
</feature>
<dbReference type="SUPFAM" id="SSF69118">
    <property type="entry name" value="AhpD-like"/>
    <property type="match status" value="1"/>
</dbReference>
<feature type="domain" description="Carboxymuconolactone decarboxylase-like" evidence="1">
    <location>
        <begin position="45"/>
        <end position="128"/>
    </location>
</feature>
<evidence type="ECO:0000259" key="1">
    <source>
        <dbReference type="Pfam" id="PF02627"/>
    </source>
</evidence>
<dbReference type="Pfam" id="PF02627">
    <property type="entry name" value="CMD"/>
    <property type="match status" value="2"/>
</dbReference>
<proteinExistence type="predicted"/>
<dbReference type="Gene3D" id="1.20.1290.10">
    <property type="entry name" value="AhpD-like"/>
    <property type="match status" value="2"/>
</dbReference>
<name>A0A2V5KB04_9BACL</name>
<gene>
    <name evidence="2" type="ORF">DLM86_26970</name>
</gene>
<reference evidence="2 3" key="1">
    <citation type="submission" date="2018-05" db="EMBL/GenBank/DDBJ databases">
        <title>Paenibacillus flagellatus sp. nov., isolated from selenium mineral soil.</title>
        <authorList>
            <person name="Dai X."/>
        </authorList>
    </citation>
    <scope>NUCLEOTIDE SEQUENCE [LARGE SCALE GENOMIC DNA]</scope>
    <source>
        <strain evidence="2 3">DXL2</strain>
    </source>
</reference>
<sequence>MGNGPPRQGRRGTMNESFAFGKRLFRETDEAGIQAVLDGLNAVSPHIGRYIIEFFGQLFRNPVLSYSERETVVIASLLALGDTPNQLTWHMRFGLKVGMTPNEIVEIATHCIPFCGFPRALNAIGVAKRLFEEERIEVTVEDEFLHHAEERREGGLAKLDEIDGSHGAAVVDSLADIAPLLADQLVEFAFGEIYSRSGLTPRQRQLVTLGALVAQGGCEPQLRVHLHASVRVGLSKQEIVEALLQCAPYTGFPKVLNAITVAKALFGTSSPDARRESER</sequence>
<evidence type="ECO:0000313" key="3">
    <source>
        <dbReference type="Proteomes" id="UP000247476"/>
    </source>
</evidence>
<comment type="caution">
    <text evidence="2">The sequence shown here is derived from an EMBL/GenBank/DDBJ whole genome shotgun (WGS) entry which is preliminary data.</text>
</comment>
<accession>A0A2V5KB04</accession>
<dbReference type="AlphaFoldDB" id="A0A2V5KB04"/>
<dbReference type="Proteomes" id="UP000247476">
    <property type="component" value="Unassembled WGS sequence"/>
</dbReference>